<name>A0A7W7RZK9_9ACTN</name>
<sequence>MSTGYLSRLESGARQPTERAVAHLANRLGISPAEFEEPTASSLAQSLTIATGLDSDETGGLLAEALKTARGQDPFTRWQAVWRVAEWKRRHNEHADERVYLDELVELGDEIGLPELRVRALAQLARCMRASGEIASAVEAAAAAHQLALDSELSSRDMATALLALVSTEAEAGRLPDARRHADELAGLVEGQSDALWAEAMWTAAAVRVRQGELASAQELLDQALERFDGRENLTLWLRLRVAAARLHLQKIPPEPDPALRCVKAAEACLPFAGTPALKQQLMSLQAHIAVQEGRVTDARALLDQLGGTDLRMHYRERAELDILRNRLLLLEGKDEEGMAGLRRLAQQAQESSNIDLAATIWRLAAESLVQARDKPSGTKS</sequence>
<dbReference type="InterPro" id="IPR010982">
    <property type="entry name" value="Lambda_DNA-bd_dom_sf"/>
</dbReference>
<dbReference type="Gene3D" id="1.25.40.10">
    <property type="entry name" value="Tetratricopeptide repeat domain"/>
    <property type="match status" value="1"/>
</dbReference>
<protein>
    <submittedName>
        <fullName evidence="2">Transcriptional regulator with XRE-family HTH domain</fullName>
    </submittedName>
</protein>
<dbReference type="InterPro" id="IPR001387">
    <property type="entry name" value="Cro/C1-type_HTH"/>
</dbReference>
<dbReference type="PROSITE" id="PS50943">
    <property type="entry name" value="HTH_CROC1"/>
    <property type="match status" value="1"/>
</dbReference>
<reference evidence="2 3" key="1">
    <citation type="submission" date="2020-08" db="EMBL/GenBank/DDBJ databases">
        <title>Sequencing the genomes of 1000 actinobacteria strains.</title>
        <authorList>
            <person name="Klenk H.-P."/>
        </authorList>
    </citation>
    <scope>NUCLEOTIDE SEQUENCE [LARGE SCALE GENOMIC DNA]</scope>
    <source>
        <strain evidence="2 3">DSM 43023</strain>
    </source>
</reference>
<dbReference type="Proteomes" id="UP000534286">
    <property type="component" value="Unassembled WGS sequence"/>
</dbReference>
<proteinExistence type="predicted"/>
<evidence type="ECO:0000313" key="2">
    <source>
        <dbReference type="EMBL" id="MBB4941164.1"/>
    </source>
</evidence>
<dbReference type="InterPro" id="IPR011990">
    <property type="entry name" value="TPR-like_helical_dom_sf"/>
</dbReference>
<dbReference type="EMBL" id="JACHJU010000002">
    <property type="protein sequence ID" value="MBB4941164.1"/>
    <property type="molecule type" value="Genomic_DNA"/>
</dbReference>
<dbReference type="GO" id="GO:0003677">
    <property type="term" value="F:DNA binding"/>
    <property type="evidence" value="ECO:0007669"/>
    <property type="project" value="InterPro"/>
</dbReference>
<evidence type="ECO:0000313" key="3">
    <source>
        <dbReference type="Proteomes" id="UP000534286"/>
    </source>
</evidence>
<dbReference type="InterPro" id="IPR041617">
    <property type="entry name" value="TPR_MalT"/>
</dbReference>
<accession>A0A7W7RZK9</accession>
<evidence type="ECO:0000259" key="1">
    <source>
        <dbReference type="PROSITE" id="PS50943"/>
    </source>
</evidence>
<dbReference type="AlphaFoldDB" id="A0A7W7RZK9"/>
<feature type="domain" description="HTH cro/C1-type" evidence="1">
    <location>
        <begin position="1"/>
        <end position="35"/>
    </location>
</feature>
<organism evidence="2 3">
    <name type="scientific">Streptosporangium album</name>
    <dbReference type="NCBI Taxonomy" id="47479"/>
    <lineage>
        <taxon>Bacteria</taxon>
        <taxon>Bacillati</taxon>
        <taxon>Actinomycetota</taxon>
        <taxon>Actinomycetes</taxon>
        <taxon>Streptosporangiales</taxon>
        <taxon>Streptosporangiaceae</taxon>
        <taxon>Streptosporangium</taxon>
    </lineage>
</organism>
<dbReference type="Pfam" id="PF17874">
    <property type="entry name" value="TPR_MalT"/>
    <property type="match status" value="1"/>
</dbReference>
<gene>
    <name evidence="2" type="ORF">FHR32_005541</name>
</gene>
<keyword evidence="3" id="KW-1185">Reference proteome</keyword>
<comment type="caution">
    <text evidence="2">The sequence shown here is derived from an EMBL/GenBank/DDBJ whole genome shotgun (WGS) entry which is preliminary data.</text>
</comment>
<dbReference type="Gene3D" id="1.10.260.40">
    <property type="entry name" value="lambda repressor-like DNA-binding domains"/>
    <property type="match status" value="1"/>
</dbReference>